<keyword evidence="3 8" id="KW-0812">Transmembrane</keyword>
<proteinExistence type="inferred from homology"/>
<evidence type="ECO:0000256" key="7">
    <source>
        <dbReference type="ARBA" id="ARBA00023242"/>
    </source>
</evidence>
<dbReference type="Proteomes" id="UP001623349">
    <property type="component" value="Unassembled WGS sequence"/>
</dbReference>
<evidence type="ECO:0000256" key="5">
    <source>
        <dbReference type="ARBA" id="ARBA00022989"/>
    </source>
</evidence>
<protein>
    <submittedName>
        <fullName evidence="9">Nuclear envelope integral membrane protein 1</fullName>
    </submittedName>
</protein>
<keyword evidence="7" id="KW-0539">Nucleus</keyword>
<name>A0ABQ0F937_APOSI</name>
<comment type="caution">
    <text evidence="9">The sequence shown here is derived from an EMBL/GenBank/DDBJ whole genome shotgun (WGS) entry which is preliminary data.</text>
</comment>
<comment type="similarity">
    <text evidence="2">Belongs to the NEMP family.</text>
</comment>
<evidence type="ECO:0000256" key="1">
    <source>
        <dbReference type="ARBA" id="ARBA00004575"/>
    </source>
</evidence>
<keyword evidence="5 8" id="KW-1133">Transmembrane helix</keyword>
<comment type="subcellular location">
    <subcellularLocation>
        <location evidence="1">Nucleus inner membrane</location>
        <topology evidence="1">Multi-pass membrane protein</topology>
        <orientation evidence="1">Nucleoplasmic side</orientation>
    </subcellularLocation>
</comment>
<dbReference type="Pfam" id="PF10225">
    <property type="entry name" value="NEMP"/>
    <property type="match status" value="1"/>
</dbReference>
<organism evidence="9 10">
    <name type="scientific">Apodemus speciosus</name>
    <name type="common">Large Japanese field mouse</name>
    <dbReference type="NCBI Taxonomy" id="105296"/>
    <lineage>
        <taxon>Eukaryota</taxon>
        <taxon>Metazoa</taxon>
        <taxon>Chordata</taxon>
        <taxon>Craniata</taxon>
        <taxon>Vertebrata</taxon>
        <taxon>Euteleostomi</taxon>
        <taxon>Mammalia</taxon>
        <taxon>Eutheria</taxon>
        <taxon>Euarchontoglires</taxon>
        <taxon>Glires</taxon>
        <taxon>Rodentia</taxon>
        <taxon>Myomorpha</taxon>
        <taxon>Muroidea</taxon>
        <taxon>Muridae</taxon>
        <taxon>Murinae</taxon>
        <taxon>Apodemus</taxon>
    </lineage>
</organism>
<evidence type="ECO:0000256" key="6">
    <source>
        <dbReference type="ARBA" id="ARBA00023136"/>
    </source>
</evidence>
<evidence type="ECO:0000256" key="2">
    <source>
        <dbReference type="ARBA" id="ARBA00005748"/>
    </source>
</evidence>
<keyword evidence="4" id="KW-0732">Signal</keyword>
<dbReference type="PANTHER" id="PTHR13598:SF2">
    <property type="entry name" value="NUCLEAR ENVELOPE INTEGRAL MEMBRANE PROTEIN 1"/>
    <property type="match status" value="1"/>
</dbReference>
<gene>
    <name evidence="9" type="ORF">APTSU1_001090400</name>
</gene>
<keyword evidence="6 8" id="KW-0472">Membrane</keyword>
<evidence type="ECO:0000256" key="4">
    <source>
        <dbReference type="ARBA" id="ARBA00022729"/>
    </source>
</evidence>
<feature type="transmembrane region" description="Helical" evidence="8">
    <location>
        <begin position="148"/>
        <end position="167"/>
    </location>
</feature>
<dbReference type="EMBL" id="BAAFST010000010">
    <property type="protein sequence ID" value="GAB1295670.1"/>
    <property type="molecule type" value="Genomic_DNA"/>
</dbReference>
<dbReference type="InterPro" id="IPR019358">
    <property type="entry name" value="NEMP_fam"/>
</dbReference>
<feature type="transmembrane region" description="Helical" evidence="8">
    <location>
        <begin position="179"/>
        <end position="198"/>
    </location>
</feature>
<dbReference type="PANTHER" id="PTHR13598">
    <property type="entry name" value="AT07567P-RELATED"/>
    <property type="match status" value="1"/>
</dbReference>
<feature type="transmembrane region" description="Helical" evidence="8">
    <location>
        <begin position="210"/>
        <end position="228"/>
    </location>
</feature>
<feature type="transmembrane region" description="Helical" evidence="8">
    <location>
        <begin position="20"/>
        <end position="43"/>
    </location>
</feature>
<evidence type="ECO:0000256" key="8">
    <source>
        <dbReference type="SAM" id="Phobius"/>
    </source>
</evidence>
<reference evidence="9 10" key="1">
    <citation type="submission" date="2024-08" db="EMBL/GenBank/DDBJ databases">
        <title>The draft genome of Apodemus speciosus.</title>
        <authorList>
            <person name="Nabeshima K."/>
            <person name="Suzuki S."/>
            <person name="Onuma M."/>
        </authorList>
    </citation>
    <scope>NUCLEOTIDE SEQUENCE [LARGE SCALE GENOMIC DNA]</scope>
    <source>
        <strain evidence="9">IB14-021</strain>
    </source>
</reference>
<keyword evidence="10" id="KW-1185">Reference proteome</keyword>
<evidence type="ECO:0000313" key="9">
    <source>
        <dbReference type="EMBL" id="GAB1295670.1"/>
    </source>
</evidence>
<feature type="transmembrane region" description="Helical" evidence="8">
    <location>
        <begin position="125"/>
        <end position="142"/>
    </location>
</feature>
<evidence type="ECO:0000256" key="3">
    <source>
        <dbReference type="ARBA" id="ARBA00022692"/>
    </source>
</evidence>
<sequence>MAGGIKVAVWSAVGPGPRCWGAGVGGAAWLLLVVAGCVVCASAEIDVRVNSSKSVRVTQVDNEEKLKELEQFSIWNFFSSFLKEKLNDTYVNVGLYSTKTCLKVETIEKDTKYSVIVTRRFDPKLFLVFLLGLTLFFCGDLLSRSQIFYYSTGMSVGIVASLLIVIFMISKFMPKRSPIYVILVGGWSFSLYLIQLVFKNLQEIWRCYWHYLLKPFYAGFLCIALTVLELTL</sequence>
<accession>A0ABQ0F937</accession>
<evidence type="ECO:0000313" key="10">
    <source>
        <dbReference type="Proteomes" id="UP001623349"/>
    </source>
</evidence>